<accession>R4L171</accession>
<organism evidence="8">
    <name type="scientific">Pseudomonas sp. GLE121</name>
    <dbReference type="NCBI Taxonomy" id="1329969"/>
    <lineage>
        <taxon>Bacteria</taxon>
        <taxon>Pseudomonadati</taxon>
        <taxon>Pseudomonadota</taxon>
        <taxon>Gammaproteobacteria</taxon>
        <taxon>Pseudomonadales</taxon>
        <taxon>Pseudomonadaceae</taxon>
        <taxon>Pseudomonas</taxon>
    </lineage>
</organism>
<dbReference type="GO" id="GO:0008374">
    <property type="term" value="F:O-acyltransferase activity"/>
    <property type="evidence" value="ECO:0007669"/>
    <property type="project" value="TreeGrafter"/>
</dbReference>
<dbReference type="RefSeq" id="WP_015647659.1">
    <property type="nucleotide sequence ID" value="NC_021211.1"/>
</dbReference>
<evidence type="ECO:0000256" key="7">
    <source>
        <dbReference type="ARBA" id="ARBA00023315"/>
    </source>
</evidence>
<evidence type="ECO:0000256" key="4">
    <source>
        <dbReference type="ARBA" id="ARBA00022679"/>
    </source>
</evidence>
<dbReference type="Pfam" id="PF00132">
    <property type="entry name" value="Hexapep"/>
    <property type="match status" value="1"/>
</dbReference>
<dbReference type="InterPro" id="IPR018357">
    <property type="entry name" value="Hexapep_transf_CS"/>
</dbReference>
<keyword evidence="4 8" id="KW-0808">Transferase</keyword>
<dbReference type="SUPFAM" id="SSF51161">
    <property type="entry name" value="Trimeric LpxA-like enzymes"/>
    <property type="match status" value="1"/>
</dbReference>
<dbReference type="InterPro" id="IPR001451">
    <property type="entry name" value="Hexapep"/>
</dbReference>
<dbReference type="PANTHER" id="PTHR23416:SF23">
    <property type="entry name" value="ACETYLTRANSFERASE C18B11.09C-RELATED"/>
    <property type="match status" value="1"/>
</dbReference>
<proteinExistence type="inferred from homology"/>
<dbReference type="PANTHER" id="PTHR23416">
    <property type="entry name" value="SIALIC ACID SYNTHASE-RELATED"/>
    <property type="match status" value="1"/>
</dbReference>
<dbReference type="GO" id="GO:0005829">
    <property type="term" value="C:cytosol"/>
    <property type="evidence" value="ECO:0007669"/>
    <property type="project" value="TreeGrafter"/>
</dbReference>
<dbReference type="CDD" id="cd03357">
    <property type="entry name" value="LbH_MAT_GAT"/>
    <property type="match status" value="1"/>
</dbReference>
<evidence type="ECO:0000256" key="5">
    <source>
        <dbReference type="ARBA" id="ARBA00022737"/>
    </source>
</evidence>
<dbReference type="InterPro" id="IPR011004">
    <property type="entry name" value="Trimer_LpxA-like_sf"/>
</dbReference>
<geneLocation type="plasmid" evidence="8">
    <name>pGLE121P2</name>
</geneLocation>
<dbReference type="GO" id="GO:0016020">
    <property type="term" value="C:membrane"/>
    <property type="evidence" value="ECO:0007669"/>
    <property type="project" value="GOC"/>
</dbReference>
<keyword evidence="6" id="KW-0443">Lipid metabolism</keyword>
<sequence length="174" mass="18858">MIALLVARLKRRLSPRQFVQVLATHDLGKKHVNRLLRKTGVATPGDAVIRAPFYFERGNIRLGHRVFINTGCVFLDEAPISIGDRTMLGPKVSLCTTGHDTHPDRRATHHTSAPITIGENVWIGAGVVVLPGVTIGANSVIAANSVVTTDIPENVLYAGSPARFKRSLLIDPQD</sequence>
<protein>
    <submittedName>
        <fullName evidence="8">Acetyltransferase</fullName>
    </submittedName>
</protein>
<dbReference type="Gene3D" id="2.160.10.10">
    <property type="entry name" value="Hexapeptide repeat proteins"/>
    <property type="match status" value="1"/>
</dbReference>
<reference evidence="8" key="1">
    <citation type="journal article" date="2013" name="Plasmid">
        <title>Sequence determination and analysis of three plasmids of Pseudomonas sp. GLE121, a psychrophile isolated from surface ice of Ecology Glacier (Antarctica).</title>
        <authorList>
            <person name="Dziewit L."/>
            <person name="Grzesiak J."/>
            <person name="Ciok A."/>
            <person name="Nieckarz M."/>
            <person name="Zdanowski M.K."/>
            <person name="Bartosik D."/>
        </authorList>
    </citation>
    <scope>NUCLEOTIDE SEQUENCE</scope>
    <source>
        <strain evidence="8">GLE121</strain>
        <plasmid evidence="8">pGLE121P2</plasmid>
    </source>
</reference>
<dbReference type="AlphaFoldDB" id="R4L171"/>
<evidence type="ECO:0000256" key="2">
    <source>
        <dbReference type="ARBA" id="ARBA00022516"/>
    </source>
</evidence>
<evidence type="ECO:0000313" key="8">
    <source>
        <dbReference type="EMBL" id="AGL12849.1"/>
    </source>
</evidence>
<dbReference type="InterPro" id="IPR051159">
    <property type="entry name" value="Hexapeptide_acetyltransf"/>
</dbReference>
<dbReference type="GO" id="GO:0009245">
    <property type="term" value="P:lipid A biosynthetic process"/>
    <property type="evidence" value="ECO:0007669"/>
    <property type="project" value="UniProtKB-KW"/>
</dbReference>
<evidence type="ECO:0000256" key="3">
    <source>
        <dbReference type="ARBA" id="ARBA00022556"/>
    </source>
</evidence>
<keyword evidence="2" id="KW-0444">Lipid biosynthesis</keyword>
<keyword evidence="3" id="KW-0441">Lipid A biosynthesis</keyword>
<name>R4L171_9PSED</name>
<dbReference type="PROSITE" id="PS00101">
    <property type="entry name" value="HEXAPEP_TRANSFERASES"/>
    <property type="match status" value="1"/>
</dbReference>
<keyword evidence="5" id="KW-0677">Repeat</keyword>
<dbReference type="EMBL" id="KC542382">
    <property type="protein sequence ID" value="AGL12849.1"/>
    <property type="molecule type" value="Genomic_DNA"/>
</dbReference>
<keyword evidence="7" id="KW-0012">Acyltransferase</keyword>
<comment type="similarity">
    <text evidence="1">Belongs to the transferase hexapeptide repeat family.</text>
</comment>
<keyword evidence="8" id="KW-0614">Plasmid</keyword>
<evidence type="ECO:0000256" key="6">
    <source>
        <dbReference type="ARBA" id="ARBA00023098"/>
    </source>
</evidence>
<evidence type="ECO:0000256" key="1">
    <source>
        <dbReference type="ARBA" id="ARBA00007274"/>
    </source>
</evidence>